<dbReference type="Proteomes" id="UP001140087">
    <property type="component" value="Unassembled WGS sequence"/>
</dbReference>
<keyword evidence="1" id="KW-0436">Ligase</keyword>
<sequence length="685" mass="74212">MSPPAVRSYEVPGSAEPGYSAIIRSLQQKDGPFAAEPREVRTVYDLFQYAVALRGDRPMVGRRQFDPATRTFGAYEWMTGAQVAEAVGEFASGLDQVYEAHITAPKAGPDDGPFAHQQAVGIYSINRAEWLLAEFAGHRMARHSVALYDTLGADAVEYVLRHAQIGVVVCSIDKVPRLLRLAGRLPLLRAIVCMDSLTEGGTTPTALPFTAAAVGVLREWAAAARISLLDVDQVRAMGRAQPRAARPPRPEDLSTICYTSGTTGNPKGVMATHASYAYSAKAHRATVDFVDAVHLSYLPLAHCYERNVVYSGMLAGGSLGFYSGDFLSLLDDMQALRPTSLLGVPRVFNRIYERIAAATVHAPGLRGAVARLALRQKMAQLAAGGGVHHALWDRTVCRKIRAALGGRLELGASGSAPLDGHVLSFLRAALAVPLREGYGSTECNAAATVTVLEENTAGHVGAPCPGVDIRLRDVPDMGYRATDRPCPRGEITVRGPHTFVGYYRDPAQTRDAYEGDWLLTGDIGIIRPDGNLQIIDRRKNIVKLAQGEFVALEGLETVYSRHRLVESIFVHGDSLQAALVCVVVPAPEAFVPWARRIAALPHASIEELCADPRVAAALLAELADLARAAKLQGFEVVRAVFCEPVPFDIETNGLLTTTFKLKRSVARDYYRRQIDDMYAALAVRK</sequence>
<proteinExistence type="predicted"/>
<organism evidence="1 2">
    <name type="scientific">Coemansia helicoidea</name>
    <dbReference type="NCBI Taxonomy" id="1286919"/>
    <lineage>
        <taxon>Eukaryota</taxon>
        <taxon>Fungi</taxon>
        <taxon>Fungi incertae sedis</taxon>
        <taxon>Zoopagomycota</taxon>
        <taxon>Kickxellomycotina</taxon>
        <taxon>Kickxellomycetes</taxon>
        <taxon>Kickxellales</taxon>
        <taxon>Kickxellaceae</taxon>
        <taxon>Coemansia</taxon>
    </lineage>
</organism>
<dbReference type="EMBL" id="JANBUN010000019">
    <property type="protein sequence ID" value="KAJ2808030.1"/>
    <property type="molecule type" value="Genomic_DNA"/>
</dbReference>
<accession>A0ACC1LHS0</accession>
<evidence type="ECO:0000313" key="1">
    <source>
        <dbReference type="EMBL" id="KAJ2808030.1"/>
    </source>
</evidence>
<protein>
    <submittedName>
        <fullName evidence="1">Medium-chain fatty acid-CoA ligase faa2</fullName>
        <ecNumber evidence="1">6.2.1.3</ecNumber>
    </submittedName>
</protein>
<reference evidence="1" key="1">
    <citation type="submission" date="2022-07" db="EMBL/GenBank/DDBJ databases">
        <title>Phylogenomic reconstructions and comparative analyses of Kickxellomycotina fungi.</title>
        <authorList>
            <person name="Reynolds N.K."/>
            <person name="Stajich J.E."/>
            <person name="Barry K."/>
            <person name="Grigoriev I.V."/>
            <person name="Crous P."/>
            <person name="Smith M.E."/>
        </authorList>
    </citation>
    <scope>NUCLEOTIDE SEQUENCE</scope>
    <source>
        <strain evidence="1">BCRC 34780</strain>
    </source>
</reference>
<gene>
    <name evidence="1" type="primary">FAA2_1</name>
    <name evidence="1" type="ORF">H4R21_000242</name>
</gene>
<keyword evidence="2" id="KW-1185">Reference proteome</keyword>
<name>A0ACC1LHS0_9FUNG</name>
<dbReference type="EC" id="6.2.1.3" evidence="1"/>
<evidence type="ECO:0000313" key="2">
    <source>
        <dbReference type="Proteomes" id="UP001140087"/>
    </source>
</evidence>
<comment type="caution">
    <text evidence="1">The sequence shown here is derived from an EMBL/GenBank/DDBJ whole genome shotgun (WGS) entry which is preliminary data.</text>
</comment>